<name>A0A6V8HD58_TALPI</name>
<proteinExistence type="predicted"/>
<sequence>MESSSQEHADQELLDRQLHDTLFAHINDVPSSERGTLPQEQTLSDDDLFFPGDDMMDDPPAAADESTLRMGFEMSASPAPSTMTQTTPAGQVL</sequence>
<gene>
    <name evidence="2" type="ORF">TCE0_034r10112</name>
</gene>
<feature type="compositionally biased region" description="Polar residues" evidence="1">
    <location>
        <begin position="78"/>
        <end position="93"/>
    </location>
</feature>
<evidence type="ECO:0000256" key="1">
    <source>
        <dbReference type="SAM" id="MobiDB-lite"/>
    </source>
</evidence>
<comment type="caution">
    <text evidence="2">The sequence shown here is derived from an EMBL/GenBank/DDBJ whole genome shotgun (WGS) entry which is preliminary data.</text>
</comment>
<keyword evidence="3" id="KW-1185">Reference proteome</keyword>
<protein>
    <submittedName>
        <fullName evidence="2">Uncharacterized protein</fullName>
    </submittedName>
</protein>
<evidence type="ECO:0000313" key="2">
    <source>
        <dbReference type="EMBL" id="GAM38959.1"/>
    </source>
</evidence>
<dbReference type="EMBL" id="DF933830">
    <property type="protein sequence ID" value="GAM38959.1"/>
    <property type="molecule type" value="Genomic_DNA"/>
</dbReference>
<feature type="compositionally biased region" description="Polar residues" evidence="1">
    <location>
        <begin position="29"/>
        <end position="42"/>
    </location>
</feature>
<feature type="region of interest" description="Disordered" evidence="1">
    <location>
        <begin position="26"/>
        <end position="93"/>
    </location>
</feature>
<reference evidence="3" key="1">
    <citation type="journal article" date="2015" name="Genome Announc.">
        <title>Draft genome sequence of Talaromyces cellulolyticus strain Y-94, a source of lignocellulosic biomass-degrading enzymes.</title>
        <authorList>
            <person name="Fujii T."/>
            <person name="Koike H."/>
            <person name="Sawayama S."/>
            <person name="Yano S."/>
            <person name="Inoue H."/>
        </authorList>
    </citation>
    <scope>NUCLEOTIDE SEQUENCE [LARGE SCALE GENOMIC DNA]</scope>
    <source>
        <strain evidence="3">Y-94</strain>
    </source>
</reference>
<organism evidence="2 3">
    <name type="scientific">Talaromyces pinophilus</name>
    <name type="common">Penicillium pinophilum</name>
    <dbReference type="NCBI Taxonomy" id="128442"/>
    <lineage>
        <taxon>Eukaryota</taxon>
        <taxon>Fungi</taxon>
        <taxon>Dikarya</taxon>
        <taxon>Ascomycota</taxon>
        <taxon>Pezizomycotina</taxon>
        <taxon>Eurotiomycetes</taxon>
        <taxon>Eurotiomycetidae</taxon>
        <taxon>Eurotiales</taxon>
        <taxon>Trichocomaceae</taxon>
        <taxon>Talaromyces</taxon>
        <taxon>Talaromyces sect. Talaromyces</taxon>
    </lineage>
</organism>
<evidence type="ECO:0000313" key="3">
    <source>
        <dbReference type="Proteomes" id="UP000053095"/>
    </source>
</evidence>
<dbReference type="AlphaFoldDB" id="A0A6V8HD58"/>
<dbReference type="Proteomes" id="UP000053095">
    <property type="component" value="Unassembled WGS sequence"/>
</dbReference>
<accession>A0A6V8HD58</accession>
<feature type="compositionally biased region" description="Low complexity" evidence="1">
    <location>
        <begin position="49"/>
        <end position="64"/>
    </location>
</feature>